<organism evidence="1 2">
    <name type="scientific">Plasmodium ovale</name>
    <name type="common">malaria parasite P. ovale</name>
    <dbReference type="NCBI Taxonomy" id="36330"/>
    <lineage>
        <taxon>Eukaryota</taxon>
        <taxon>Sar</taxon>
        <taxon>Alveolata</taxon>
        <taxon>Apicomplexa</taxon>
        <taxon>Aconoidasida</taxon>
        <taxon>Haemosporida</taxon>
        <taxon>Plasmodiidae</taxon>
        <taxon>Plasmodium</taxon>
        <taxon>Plasmodium (Plasmodium)</taxon>
    </lineage>
</organism>
<dbReference type="VEuPathDB" id="PlasmoDB:PocGH01_00219800"/>
<dbReference type="InterPro" id="IPR008780">
    <property type="entry name" value="Plasmodium_Vir"/>
</dbReference>
<dbReference type="EMBL" id="FLRJ01000685">
    <property type="protein sequence ID" value="SBT74334.1"/>
    <property type="molecule type" value="Genomic_DNA"/>
</dbReference>
<reference evidence="1 2" key="1">
    <citation type="submission" date="2016-06" db="EMBL/GenBank/DDBJ databases">
        <authorList>
            <consortium name="Pathogen Informatics"/>
        </authorList>
    </citation>
    <scope>NUCLEOTIDE SEQUENCE [LARGE SCALE GENOMIC DNA]</scope>
</reference>
<gene>
    <name evidence="1" type="primary">PowCR01_000206700</name>
    <name evidence="1" type="ORF">POWCR01_000206700</name>
</gene>
<dbReference type="OrthoDB" id="388868at2759"/>
<sequence length="332" mass="38834">MEKFESSLKHLPAYQIYDQFNKLGDENGYDNYFKNSLTLKERYEGTKELCKKITSNLRKISHLVSTGEDIDELCKYLNFWLYYQIKEHVSVNKGNIYSDGFIHSIYDGWNSISNMLLQNKCNVLISYNTSLDEWVQGKIMYDYFKNFQYISDRYNDDPALCQEYHKYITSIKEYYTIYKSKCFPPHSTLCSYYMKYDEKYDPNILLSNLKCTDIEVDRRLNTKEVSELSDGVETLPSPRATLLEHSPVNNEVLDTNSSNIVGISVSVLGLFIIFSMLYKFTPLVPWIREKILGKTINFNNIDNVTEELLQDNSEFIDISQHSDILHVAYNPA</sequence>
<evidence type="ECO:0000313" key="2">
    <source>
        <dbReference type="Proteomes" id="UP000243200"/>
    </source>
</evidence>
<protein>
    <submittedName>
        <fullName evidence="1">Plasmodium vivax Vir protein, putative</fullName>
    </submittedName>
</protein>
<name>A0A1C3KK56_PLAOA</name>
<dbReference type="AlphaFoldDB" id="A0A1C3KK56"/>
<proteinExistence type="predicted"/>
<accession>A0A1C3KK56</accession>
<evidence type="ECO:0000313" key="1">
    <source>
        <dbReference type="EMBL" id="SBT74334.1"/>
    </source>
</evidence>
<dbReference type="VEuPathDB" id="PlasmoDB:POWCR01_000206700"/>
<dbReference type="Pfam" id="PF05795">
    <property type="entry name" value="Plasmodium_Vir"/>
    <property type="match status" value="2"/>
</dbReference>
<dbReference type="Proteomes" id="UP000243200">
    <property type="component" value="Unassembled WGS sequence"/>
</dbReference>